<reference evidence="2 3" key="1">
    <citation type="journal article" date="2019" name="Commun. Biol.">
        <title>The bagworm genome reveals a unique fibroin gene that provides high tensile strength.</title>
        <authorList>
            <person name="Kono N."/>
            <person name="Nakamura H."/>
            <person name="Ohtoshi R."/>
            <person name="Tomita M."/>
            <person name="Numata K."/>
            <person name="Arakawa K."/>
        </authorList>
    </citation>
    <scope>NUCLEOTIDE SEQUENCE [LARGE SCALE GENOMIC DNA]</scope>
</reference>
<dbReference type="Proteomes" id="UP000299102">
    <property type="component" value="Unassembled WGS sequence"/>
</dbReference>
<evidence type="ECO:0000256" key="1">
    <source>
        <dbReference type="SAM" id="MobiDB-lite"/>
    </source>
</evidence>
<dbReference type="AlphaFoldDB" id="A0A4C1UUB2"/>
<evidence type="ECO:0000313" key="3">
    <source>
        <dbReference type="Proteomes" id="UP000299102"/>
    </source>
</evidence>
<name>A0A4C1UUB2_EUMVA</name>
<feature type="compositionally biased region" description="Low complexity" evidence="1">
    <location>
        <begin position="33"/>
        <end position="42"/>
    </location>
</feature>
<sequence>MLSRAISKTEAVTCEIKREAFPIKTFPRRRPRTASPRAPSSAHKSRAGLRRQISARLSSDARIPCARAITRPCETAPNATHAILRSRYSFEPRRDRDAALRPRGALAAGFNSPRFSNSHHIIGSAEECAYAGRRRRGGGRALFE</sequence>
<comment type="caution">
    <text evidence="2">The sequence shown here is derived from an EMBL/GenBank/DDBJ whole genome shotgun (WGS) entry which is preliminary data.</text>
</comment>
<feature type="region of interest" description="Disordered" evidence="1">
    <location>
        <begin position="23"/>
        <end position="53"/>
    </location>
</feature>
<keyword evidence="3" id="KW-1185">Reference proteome</keyword>
<dbReference type="EMBL" id="BGZK01000227">
    <property type="protein sequence ID" value="GBP30025.1"/>
    <property type="molecule type" value="Genomic_DNA"/>
</dbReference>
<protein>
    <submittedName>
        <fullName evidence="2">Uncharacterized protein</fullName>
    </submittedName>
</protein>
<gene>
    <name evidence="2" type="ORF">EVAR_22927_1</name>
</gene>
<organism evidence="2 3">
    <name type="scientific">Eumeta variegata</name>
    <name type="common">Bagworm moth</name>
    <name type="synonym">Eumeta japonica</name>
    <dbReference type="NCBI Taxonomy" id="151549"/>
    <lineage>
        <taxon>Eukaryota</taxon>
        <taxon>Metazoa</taxon>
        <taxon>Ecdysozoa</taxon>
        <taxon>Arthropoda</taxon>
        <taxon>Hexapoda</taxon>
        <taxon>Insecta</taxon>
        <taxon>Pterygota</taxon>
        <taxon>Neoptera</taxon>
        <taxon>Endopterygota</taxon>
        <taxon>Lepidoptera</taxon>
        <taxon>Glossata</taxon>
        <taxon>Ditrysia</taxon>
        <taxon>Tineoidea</taxon>
        <taxon>Psychidae</taxon>
        <taxon>Oiketicinae</taxon>
        <taxon>Eumeta</taxon>
    </lineage>
</organism>
<evidence type="ECO:0000313" key="2">
    <source>
        <dbReference type="EMBL" id="GBP30025.1"/>
    </source>
</evidence>
<proteinExistence type="predicted"/>
<accession>A0A4C1UUB2</accession>